<dbReference type="InterPro" id="IPR000182">
    <property type="entry name" value="GNAT_dom"/>
</dbReference>
<dbReference type="GO" id="GO:0005737">
    <property type="term" value="C:cytoplasm"/>
    <property type="evidence" value="ECO:0007669"/>
    <property type="project" value="TreeGrafter"/>
</dbReference>
<dbReference type="Proteomes" id="UP000070328">
    <property type="component" value="Unassembled WGS sequence"/>
</dbReference>
<dbReference type="PANTHER" id="PTHR10908">
    <property type="entry name" value="SEROTONIN N-ACETYLTRANSFERASE"/>
    <property type="match status" value="1"/>
</dbReference>
<feature type="region of interest" description="Disordered" evidence="3">
    <location>
        <begin position="1"/>
        <end position="25"/>
    </location>
</feature>
<dbReference type="Gene3D" id="3.40.630.30">
    <property type="match status" value="1"/>
</dbReference>
<dbReference type="InterPro" id="IPR051635">
    <property type="entry name" value="SNAT-like"/>
</dbReference>
<keyword evidence="1 5" id="KW-0808">Transferase</keyword>
<dbReference type="PANTHER" id="PTHR10908:SF0">
    <property type="entry name" value="SEROTONIN N-ACETYLTRANSFERASE"/>
    <property type="match status" value="1"/>
</dbReference>
<dbReference type="PROSITE" id="PS51186">
    <property type="entry name" value="GNAT"/>
    <property type="match status" value="1"/>
</dbReference>
<feature type="domain" description="N-acetyltransferase" evidence="4">
    <location>
        <begin position="216"/>
        <end position="308"/>
    </location>
</feature>
<evidence type="ECO:0000313" key="6">
    <source>
        <dbReference type="Proteomes" id="UP000070328"/>
    </source>
</evidence>
<dbReference type="OrthoDB" id="30840at2759"/>
<accession>A0A135SPE9</accession>
<sequence>MPDEKDPPVAKPEEASDCAIDSSDDADDEYIETQMSQSELKKKQQTQRRTIQHIVPFKWSPLVLPLTESNLESCVALEDAAFPDPSHRATRVKSLLLAPSSLDIPPSLIYADLASFMGMRVLRVSIVGGRFMYRLATCSDISTGLFCSVVPAEAEAFPLSTMTVASPVETGRANGAKLVLLGHAVATLGDGPVVSDDDMAYPDNWRDQKSAKSTDVGHKIMGRTLCLHSFAIDPKLQGLGLGKLLMKSYLQQINNSGVADRIALICKGALTNRQWLVSYYQRFGFKRVGPSKASFAGGGWNDMVIELAGPPKKGPDALKASAE</sequence>
<dbReference type="AlphaFoldDB" id="A0A135SPE9"/>
<gene>
    <name evidence="5" type="ORF">CSIM01_08156</name>
</gene>
<dbReference type="GO" id="GO:0004059">
    <property type="term" value="F:aralkylamine N-acetyltransferase activity"/>
    <property type="evidence" value="ECO:0007669"/>
    <property type="project" value="TreeGrafter"/>
</dbReference>
<organism evidence="5 6">
    <name type="scientific">Colletotrichum simmondsii</name>
    <dbReference type="NCBI Taxonomy" id="703756"/>
    <lineage>
        <taxon>Eukaryota</taxon>
        <taxon>Fungi</taxon>
        <taxon>Dikarya</taxon>
        <taxon>Ascomycota</taxon>
        <taxon>Pezizomycotina</taxon>
        <taxon>Sordariomycetes</taxon>
        <taxon>Hypocreomycetidae</taxon>
        <taxon>Glomerellales</taxon>
        <taxon>Glomerellaceae</taxon>
        <taxon>Colletotrichum</taxon>
        <taxon>Colletotrichum acutatum species complex</taxon>
    </lineage>
</organism>
<evidence type="ECO:0000259" key="4">
    <source>
        <dbReference type="PROSITE" id="PS51186"/>
    </source>
</evidence>
<reference evidence="5 6" key="1">
    <citation type="submission" date="2014-02" db="EMBL/GenBank/DDBJ databases">
        <title>The genome sequence of Colletotrichum simmondsii CBS122122.</title>
        <authorList>
            <person name="Baroncelli R."/>
            <person name="Thon M.R."/>
        </authorList>
    </citation>
    <scope>NUCLEOTIDE SEQUENCE [LARGE SCALE GENOMIC DNA]</scope>
    <source>
        <strain evidence="5 6">CBS122122</strain>
    </source>
</reference>
<dbReference type="EMBL" id="JFBX01000477">
    <property type="protein sequence ID" value="KXH37793.1"/>
    <property type="molecule type" value="Genomic_DNA"/>
</dbReference>
<evidence type="ECO:0000256" key="2">
    <source>
        <dbReference type="ARBA" id="ARBA00023315"/>
    </source>
</evidence>
<protein>
    <submittedName>
        <fullName evidence="5">Acetyltransferase</fullName>
    </submittedName>
</protein>
<dbReference type="SUPFAM" id="SSF55729">
    <property type="entry name" value="Acyl-CoA N-acyltransferases (Nat)"/>
    <property type="match status" value="1"/>
</dbReference>
<dbReference type="Pfam" id="PF13673">
    <property type="entry name" value="Acetyltransf_10"/>
    <property type="match status" value="1"/>
</dbReference>
<comment type="caution">
    <text evidence="5">The sequence shown here is derived from an EMBL/GenBank/DDBJ whole genome shotgun (WGS) entry which is preliminary data.</text>
</comment>
<proteinExistence type="predicted"/>
<keyword evidence="2" id="KW-0012">Acyltransferase</keyword>
<name>A0A135SPE9_9PEZI</name>
<evidence type="ECO:0000256" key="3">
    <source>
        <dbReference type="SAM" id="MobiDB-lite"/>
    </source>
</evidence>
<evidence type="ECO:0000256" key="1">
    <source>
        <dbReference type="ARBA" id="ARBA00022679"/>
    </source>
</evidence>
<evidence type="ECO:0000313" key="5">
    <source>
        <dbReference type="EMBL" id="KXH37793.1"/>
    </source>
</evidence>
<feature type="compositionally biased region" description="Basic and acidic residues" evidence="3">
    <location>
        <begin position="1"/>
        <end position="14"/>
    </location>
</feature>
<dbReference type="InterPro" id="IPR016181">
    <property type="entry name" value="Acyl_CoA_acyltransferase"/>
</dbReference>
<keyword evidence="6" id="KW-1185">Reference proteome</keyword>